<evidence type="ECO:0000313" key="2">
    <source>
        <dbReference type="EMBL" id="KAJ7767333.1"/>
    </source>
</evidence>
<dbReference type="EMBL" id="JARKIB010000022">
    <property type="protein sequence ID" value="KAJ7767333.1"/>
    <property type="molecule type" value="Genomic_DNA"/>
</dbReference>
<sequence>MFLAVGSIPYFAVSAQLQPPTPRKFEPVRPVLPAWLNSGHRTKNDPFAFSSIPALKSPALASPIFKYDLLDSGASILPPNCGSLSELATQTSRHTASDPSRPTASDLDQLAEDDGRQSVEFGHGCTALFRCSIASLGNDTQNLRMNPDPTSKCIVFHVRFRASPIPLAPIHRRVDSIGQGPANCNSLAIGTNTHRRPPIPWHICLYVRQWYPVPSDAFGIRLFFRLSAAFGLGIIQHPTDKAADNQRLGVQ</sequence>
<reference evidence="2" key="1">
    <citation type="submission" date="2023-03" db="EMBL/GenBank/DDBJ databases">
        <title>Massive genome expansion in bonnet fungi (Mycena s.s.) driven by repeated elements and novel gene families across ecological guilds.</title>
        <authorList>
            <consortium name="Lawrence Berkeley National Laboratory"/>
            <person name="Harder C.B."/>
            <person name="Miyauchi S."/>
            <person name="Viragh M."/>
            <person name="Kuo A."/>
            <person name="Thoen E."/>
            <person name="Andreopoulos B."/>
            <person name="Lu D."/>
            <person name="Skrede I."/>
            <person name="Drula E."/>
            <person name="Henrissat B."/>
            <person name="Morin E."/>
            <person name="Kohler A."/>
            <person name="Barry K."/>
            <person name="LaButti K."/>
            <person name="Morin E."/>
            <person name="Salamov A."/>
            <person name="Lipzen A."/>
            <person name="Mereny Z."/>
            <person name="Hegedus B."/>
            <person name="Baldrian P."/>
            <person name="Stursova M."/>
            <person name="Weitz H."/>
            <person name="Taylor A."/>
            <person name="Grigoriev I.V."/>
            <person name="Nagy L.G."/>
            <person name="Martin F."/>
            <person name="Kauserud H."/>
        </authorList>
    </citation>
    <scope>NUCLEOTIDE SEQUENCE</scope>
    <source>
        <strain evidence="2">CBHHK182m</strain>
    </source>
</reference>
<comment type="caution">
    <text evidence="2">The sequence shown here is derived from an EMBL/GenBank/DDBJ whole genome shotgun (WGS) entry which is preliminary data.</text>
</comment>
<accession>A0AAD7JLE7</accession>
<dbReference type="Proteomes" id="UP001215598">
    <property type="component" value="Unassembled WGS sequence"/>
</dbReference>
<keyword evidence="3" id="KW-1185">Reference proteome</keyword>
<proteinExistence type="predicted"/>
<organism evidence="2 3">
    <name type="scientific">Mycena metata</name>
    <dbReference type="NCBI Taxonomy" id="1033252"/>
    <lineage>
        <taxon>Eukaryota</taxon>
        <taxon>Fungi</taxon>
        <taxon>Dikarya</taxon>
        <taxon>Basidiomycota</taxon>
        <taxon>Agaricomycotina</taxon>
        <taxon>Agaricomycetes</taxon>
        <taxon>Agaricomycetidae</taxon>
        <taxon>Agaricales</taxon>
        <taxon>Marasmiineae</taxon>
        <taxon>Mycenaceae</taxon>
        <taxon>Mycena</taxon>
    </lineage>
</organism>
<feature type="compositionally biased region" description="Polar residues" evidence="1">
    <location>
        <begin position="87"/>
        <end position="103"/>
    </location>
</feature>
<evidence type="ECO:0000313" key="3">
    <source>
        <dbReference type="Proteomes" id="UP001215598"/>
    </source>
</evidence>
<protein>
    <submittedName>
        <fullName evidence="2">Uncharacterized protein</fullName>
    </submittedName>
</protein>
<gene>
    <name evidence="2" type="ORF">B0H16DRAFT_1453659</name>
</gene>
<evidence type="ECO:0000256" key="1">
    <source>
        <dbReference type="SAM" id="MobiDB-lite"/>
    </source>
</evidence>
<name>A0AAD7JLE7_9AGAR</name>
<dbReference type="AlphaFoldDB" id="A0AAD7JLE7"/>
<feature type="region of interest" description="Disordered" evidence="1">
    <location>
        <begin position="87"/>
        <end position="107"/>
    </location>
</feature>